<feature type="region of interest" description="Disordered" evidence="1">
    <location>
        <begin position="450"/>
        <end position="487"/>
    </location>
</feature>
<protein>
    <submittedName>
        <fullName evidence="2">Uncharacterized protein</fullName>
    </submittedName>
</protein>
<dbReference type="Proteomes" id="UP000316298">
    <property type="component" value="Unassembled WGS sequence"/>
</dbReference>
<reference evidence="2 3" key="1">
    <citation type="submission" date="2019-06" db="EMBL/GenBank/DDBJ databases">
        <title>Sequencing the genomes of 1000 actinobacteria strains.</title>
        <authorList>
            <person name="Klenk H.-P."/>
        </authorList>
    </citation>
    <scope>NUCLEOTIDE SEQUENCE [LARGE SCALE GENOMIC DNA]</scope>
    <source>
        <strain evidence="2 3">DSM 17305</strain>
    </source>
</reference>
<proteinExistence type="predicted"/>
<organism evidence="2 3">
    <name type="scientific">Kribbella jejuensis</name>
    <dbReference type="NCBI Taxonomy" id="236068"/>
    <lineage>
        <taxon>Bacteria</taxon>
        <taxon>Bacillati</taxon>
        <taxon>Actinomycetota</taxon>
        <taxon>Actinomycetes</taxon>
        <taxon>Propionibacteriales</taxon>
        <taxon>Kribbellaceae</taxon>
        <taxon>Kribbella</taxon>
    </lineage>
</organism>
<dbReference type="AlphaFoldDB" id="A0A542DAP7"/>
<keyword evidence="3" id="KW-1185">Reference proteome</keyword>
<gene>
    <name evidence="2" type="ORF">FB475_7139</name>
</gene>
<comment type="caution">
    <text evidence="2">The sequence shown here is derived from an EMBL/GenBank/DDBJ whole genome shotgun (WGS) entry which is preliminary data.</text>
</comment>
<evidence type="ECO:0000313" key="3">
    <source>
        <dbReference type="Proteomes" id="UP000316298"/>
    </source>
</evidence>
<accession>A0A542DAP7</accession>
<dbReference type="RefSeq" id="WP_141862674.1">
    <property type="nucleotide sequence ID" value="NZ_BAAAKA010000015.1"/>
</dbReference>
<dbReference type="EMBL" id="VFMM01000004">
    <property type="protein sequence ID" value="TQJ00146.1"/>
    <property type="molecule type" value="Genomic_DNA"/>
</dbReference>
<evidence type="ECO:0000313" key="2">
    <source>
        <dbReference type="EMBL" id="TQJ00146.1"/>
    </source>
</evidence>
<sequence length="487" mass="52739">MVRIPGFWRSRRGAAATTSAATSGAGSKRDARGVEAISPELALGAGFLIETAADGLHLHAPRVDLRAERLVALVVEPGERGPMLAYRVFDPDRQAADKAYDMHWSEGSSGGLWEESVKSKLLAAESPRLPIGSRLADAGFEQVSDGIWRHSRFGSTITAVVRDGEVGFYTPTGNAAIDDVIRRSRVVGPVQVQTYRGPQPALRLSGEWMTYTLEQPFTHPLDVEMTRPATRAELGLPEVTLPDAPAAGDETERILGLTEIDGRPVRELEAWMRPFDPDRPSEPVDFNRSQEGFLGPRDSLLRTLARDNEVVRRLGLTHEELAVTVENATTASARFAVKQYVGPDHHRYRIEANGSMGVQPSPFRDGGVGSSDYRVVNERTGSALELSDLTASMARRGFYQGPGTSYRSAPEDIVRTFTQLSEKAGGEQKIAQVVAEVDAYFSTLDAVDRSSAAGELRPSAPAVADPDRPGGRSANGRTSRAPDVPGR</sequence>
<name>A0A542DAP7_9ACTN</name>
<dbReference type="OrthoDB" id="279123at2"/>
<evidence type="ECO:0000256" key="1">
    <source>
        <dbReference type="SAM" id="MobiDB-lite"/>
    </source>
</evidence>